<sequence length="90" mass="10333">MAFKCISGLAPKYLTSQLITREQVTKRTTRSGQKLNIPLFKTASGLRTFYYRTIGLWNNLGPFLKSSRSVQVFKCILKNKLLDNFNDDVQ</sequence>
<comment type="caution">
    <text evidence="1">The sequence shown here is derived from an EMBL/GenBank/DDBJ whole genome shotgun (WGS) entry which is preliminary data.</text>
</comment>
<dbReference type="EMBL" id="RCHS01001299">
    <property type="protein sequence ID" value="RMX54217.1"/>
    <property type="molecule type" value="Genomic_DNA"/>
</dbReference>
<protein>
    <submittedName>
        <fullName evidence="1">Uncharacterized protein</fullName>
    </submittedName>
</protein>
<accession>A0A3M6UKM1</accession>
<dbReference type="AlphaFoldDB" id="A0A3M6UKM1"/>
<reference evidence="1 2" key="1">
    <citation type="journal article" date="2018" name="Sci. Rep.">
        <title>Comparative analysis of the Pocillopora damicornis genome highlights role of immune system in coral evolution.</title>
        <authorList>
            <person name="Cunning R."/>
            <person name="Bay R.A."/>
            <person name="Gillette P."/>
            <person name="Baker A.C."/>
            <person name="Traylor-Knowles N."/>
        </authorList>
    </citation>
    <scope>NUCLEOTIDE SEQUENCE [LARGE SCALE GENOMIC DNA]</scope>
    <source>
        <strain evidence="1">RSMAS</strain>
        <tissue evidence="1">Whole animal</tissue>
    </source>
</reference>
<organism evidence="1 2">
    <name type="scientific">Pocillopora damicornis</name>
    <name type="common">Cauliflower coral</name>
    <name type="synonym">Millepora damicornis</name>
    <dbReference type="NCBI Taxonomy" id="46731"/>
    <lineage>
        <taxon>Eukaryota</taxon>
        <taxon>Metazoa</taxon>
        <taxon>Cnidaria</taxon>
        <taxon>Anthozoa</taxon>
        <taxon>Hexacorallia</taxon>
        <taxon>Scleractinia</taxon>
        <taxon>Astrocoeniina</taxon>
        <taxon>Pocilloporidae</taxon>
        <taxon>Pocillopora</taxon>
    </lineage>
</organism>
<name>A0A3M6UKM1_POCDA</name>
<evidence type="ECO:0000313" key="2">
    <source>
        <dbReference type="Proteomes" id="UP000275408"/>
    </source>
</evidence>
<keyword evidence="2" id="KW-1185">Reference proteome</keyword>
<gene>
    <name evidence="1" type="ORF">pdam_00013660</name>
</gene>
<dbReference type="Proteomes" id="UP000275408">
    <property type="component" value="Unassembled WGS sequence"/>
</dbReference>
<evidence type="ECO:0000313" key="1">
    <source>
        <dbReference type="EMBL" id="RMX54217.1"/>
    </source>
</evidence>
<proteinExistence type="predicted"/>